<evidence type="ECO:0000313" key="3">
    <source>
        <dbReference type="Proteomes" id="UP000195105"/>
    </source>
</evidence>
<reference evidence="2 3" key="1">
    <citation type="submission" date="2017-05" db="EMBL/GenBank/DDBJ databases">
        <title>Biotechnological potential of actinobacteria isolated from South African environments.</title>
        <authorList>
            <person name="Le Roes-Hill M."/>
            <person name="Prins A."/>
            <person name="Durrell K.A."/>
        </authorList>
    </citation>
    <scope>NUCLEOTIDE SEQUENCE [LARGE SCALE GENOMIC DNA]</scope>
    <source>
        <strain evidence="2 3">HMC13</strain>
    </source>
</reference>
<dbReference type="Pfam" id="PF02371">
    <property type="entry name" value="Transposase_20"/>
    <property type="match status" value="1"/>
</dbReference>
<organism evidence="2 3">
    <name type="scientific">Streptomyces swartbergensis</name>
    <dbReference type="NCBI Taxonomy" id="487165"/>
    <lineage>
        <taxon>Bacteria</taxon>
        <taxon>Bacillati</taxon>
        <taxon>Actinomycetota</taxon>
        <taxon>Actinomycetes</taxon>
        <taxon>Kitasatosporales</taxon>
        <taxon>Streptomycetaceae</taxon>
        <taxon>Streptomyces</taxon>
    </lineage>
</organism>
<proteinExistence type="predicted"/>
<dbReference type="GO" id="GO:0004803">
    <property type="term" value="F:transposase activity"/>
    <property type="evidence" value="ECO:0007669"/>
    <property type="project" value="InterPro"/>
</dbReference>
<dbReference type="EMBL" id="NGFN01000256">
    <property type="protein sequence ID" value="OUC96988.1"/>
    <property type="molecule type" value="Genomic_DNA"/>
</dbReference>
<evidence type="ECO:0000313" key="2">
    <source>
        <dbReference type="EMBL" id="OUC96988.1"/>
    </source>
</evidence>
<dbReference type="Proteomes" id="UP000195105">
    <property type="component" value="Unassembled WGS sequence"/>
</dbReference>
<name>A0A243RPS5_9ACTN</name>
<comment type="caution">
    <text evidence="2">The sequence shown here is derived from an EMBL/GenBank/DDBJ whole genome shotgun (WGS) entry which is preliminary data.</text>
</comment>
<accession>A0A243RPS5</accession>
<sequence length="112" mass="11852">MSRAPTFDVITSLPSTDPTLGAEFLASTGGDMTVFGTADRLTGFGVLHPCRATPARSVGNLRRRKRGNRRLQGVYYASALVSIQYGEESAGSTNANAQKDQLHIQAVVALAA</sequence>
<dbReference type="GO" id="GO:0003677">
    <property type="term" value="F:DNA binding"/>
    <property type="evidence" value="ECO:0007669"/>
    <property type="project" value="InterPro"/>
</dbReference>
<gene>
    <name evidence="2" type="ORF">CA983_31050</name>
</gene>
<keyword evidence="3" id="KW-1185">Reference proteome</keyword>
<feature type="domain" description="Transposase IS116/IS110/IS902 C-terminal" evidence="1">
    <location>
        <begin position="9"/>
        <end position="86"/>
    </location>
</feature>
<evidence type="ECO:0000259" key="1">
    <source>
        <dbReference type="Pfam" id="PF02371"/>
    </source>
</evidence>
<protein>
    <recommendedName>
        <fullName evidence="1">Transposase IS116/IS110/IS902 C-terminal domain-containing protein</fullName>
    </recommendedName>
</protein>
<dbReference type="GO" id="GO:0006313">
    <property type="term" value="P:DNA transposition"/>
    <property type="evidence" value="ECO:0007669"/>
    <property type="project" value="InterPro"/>
</dbReference>
<dbReference type="AlphaFoldDB" id="A0A243RPS5"/>
<dbReference type="InterPro" id="IPR003346">
    <property type="entry name" value="Transposase_20"/>
</dbReference>